<sequence length="427" mass="47324">MTTFTIVNDDTLCDAIEQCQQQLVYVAPGITRPVVEAMQQQLARSLSLQVTLIVDIDPEVYRLGYGTMEGLQALQALVKESHLELRKQAGLRIGLLICDGRTLVYSPTPLLIEAGSTSQDKPNAVWVGQDMPKSLSKACNPDAEGEIGLQAAIPVEVEQALQSLRNEPPKKFDIARVERVYHSKIQFVELEVTGYRLSSKKITIPNDLLVGDDKALNEKLKNSFQLLAGGSAPKVHISTFDPETAEPCVTLDGKILTEEWDETALESARKKLYEDFLINVPRFGWVIMCRQLQSFESRLACFKAQVAAYREAVEKSMGQSLEKAIAELVDVLLPRIKEQLPKRLTKFMHVEPSDDDIRSVLVQELNGVVGGVSGVFAPEVRCIYKAVTYESIKDEKFLKSMKESMRKSGAGAQAGLLFSECDAAMEV</sequence>
<reference evidence="1 2" key="1">
    <citation type="submission" date="2023-11" db="EMBL/GenBank/DDBJ databases">
        <title>Complete genome of Pseudomonas benzenivorans BA3361.</title>
        <authorList>
            <person name="Shin S.Y."/>
            <person name="Song J."/>
            <person name="Kang H."/>
        </authorList>
    </citation>
    <scope>NUCLEOTIDE SEQUENCE [LARGE SCALE GENOMIC DNA]</scope>
    <source>
        <strain evidence="1 2">HNIBRBA3361</strain>
    </source>
</reference>
<dbReference type="RefSeq" id="WP_318643854.1">
    <property type="nucleotide sequence ID" value="NZ_CP137892.1"/>
</dbReference>
<dbReference type="EMBL" id="CP137892">
    <property type="protein sequence ID" value="WPC04717.1"/>
    <property type="molecule type" value="Genomic_DNA"/>
</dbReference>
<evidence type="ECO:0000313" key="2">
    <source>
        <dbReference type="Proteomes" id="UP001305928"/>
    </source>
</evidence>
<proteinExistence type="predicted"/>
<evidence type="ECO:0000313" key="1">
    <source>
        <dbReference type="EMBL" id="WPC04717.1"/>
    </source>
</evidence>
<gene>
    <name evidence="1" type="ORF">SBP02_18470</name>
</gene>
<keyword evidence="2" id="KW-1185">Reference proteome</keyword>
<name>A0ABZ0PVN9_9PSED</name>
<protein>
    <submittedName>
        <fullName evidence="1">Uncharacterized protein</fullName>
    </submittedName>
</protein>
<dbReference type="Proteomes" id="UP001305928">
    <property type="component" value="Chromosome"/>
</dbReference>
<organism evidence="1 2">
    <name type="scientific">Pseudomonas benzenivorans</name>
    <dbReference type="NCBI Taxonomy" id="556533"/>
    <lineage>
        <taxon>Bacteria</taxon>
        <taxon>Pseudomonadati</taxon>
        <taxon>Pseudomonadota</taxon>
        <taxon>Gammaproteobacteria</taxon>
        <taxon>Pseudomonadales</taxon>
        <taxon>Pseudomonadaceae</taxon>
        <taxon>Pseudomonas</taxon>
    </lineage>
</organism>
<accession>A0ABZ0PVN9</accession>